<keyword evidence="2 4" id="KW-0238">DNA-binding</keyword>
<organism evidence="6">
    <name type="scientific">Acetithermum autotrophicum</name>
    <dbReference type="NCBI Taxonomy" id="1446466"/>
    <lineage>
        <taxon>Bacteria</taxon>
        <taxon>Candidatus Bipolaricaulota</taxon>
        <taxon>Candidatus Acetithermum</taxon>
    </lineage>
</organism>
<evidence type="ECO:0000256" key="1">
    <source>
        <dbReference type="ARBA" id="ARBA00023015"/>
    </source>
</evidence>
<keyword evidence="1" id="KW-0805">Transcription regulation</keyword>
<gene>
    <name evidence="6" type="ORF">HGMM_OP4C339</name>
</gene>
<dbReference type="InterPro" id="IPR001647">
    <property type="entry name" value="HTH_TetR"/>
</dbReference>
<dbReference type="SUPFAM" id="SSF46689">
    <property type="entry name" value="Homeodomain-like"/>
    <property type="match status" value="1"/>
</dbReference>
<protein>
    <submittedName>
        <fullName evidence="6">Transcriptional regulator, TetR family</fullName>
    </submittedName>
</protein>
<dbReference type="PANTHER" id="PTHR30055:SF226">
    <property type="entry name" value="HTH-TYPE TRANSCRIPTIONAL REGULATOR PKSA"/>
    <property type="match status" value="1"/>
</dbReference>
<dbReference type="AlphaFoldDB" id="H5SVS0"/>
<feature type="domain" description="HTH tetR-type" evidence="5">
    <location>
        <begin position="9"/>
        <end position="69"/>
    </location>
</feature>
<dbReference type="InterPro" id="IPR009057">
    <property type="entry name" value="Homeodomain-like_sf"/>
</dbReference>
<accession>H5SVS0</accession>
<evidence type="ECO:0000313" key="6">
    <source>
        <dbReference type="EMBL" id="BAL59703.1"/>
    </source>
</evidence>
<dbReference type="InterPro" id="IPR036271">
    <property type="entry name" value="Tet_transcr_reg_TetR-rel_C_sf"/>
</dbReference>
<sequence>MARTLLERETRRQQLLDAAIRVFARKGYVETSIDDIIKEAEVARGTFYLYFPGKKEIFLAIIDRYFELVSQLVERLMAEEWPAGLDRARFREHVLTWLRFFAQHRDLTKVIYREATSIDPQFEARWDRLSEAVKRFLIGRVHALQQNGVLRQTLDPQVWALFMEGIFHAVICNYLLTSERPDLEWLAEQWVDFVLWGITPAERDHTGG</sequence>
<feature type="DNA-binding region" description="H-T-H motif" evidence="4">
    <location>
        <begin position="32"/>
        <end position="51"/>
    </location>
</feature>
<dbReference type="Pfam" id="PF00440">
    <property type="entry name" value="TetR_N"/>
    <property type="match status" value="1"/>
</dbReference>
<evidence type="ECO:0000259" key="5">
    <source>
        <dbReference type="PROSITE" id="PS50977"/>
    </source>
</evidence>
<dbReference type="GO" id="GO:0003700">
    <property type="term" value="F:DNA-binding transcription factor activity"/>
    <property type="evidence" value="ECO:0007669"/>
    <property type="project" value="TreeGrafter"/>
</dbReference>
<keyword evidence="3" id="KW-0804">Transcription</keyword>
<dbReference type="InterPro" id="IPR023772">
    <property type="entry name" value="DNA-bd_HTH_TetR-type_CS"/>
</dbReference>
<dbReference type="InterPro" id="IPR050109">
    <property type="entry name" value="HTH-type_TetR-like_transc_reg"/>
</dbReference>
<dbReference type="InterPro" id="IPR041490">
    <property type="entry name" value="KstR2_TetR_C"/>
</dbReference>
<evidence type="ECO:0000256" key="2">
    <source>
        <dbReference type="ARBA" id="ARBA00023125"/>
    </source>
</evidence>
<name>H5SVS0_ACEAU</name>
<dbReference type="EMBL" id="AP011803">
    <property type="protein sequence ID" value="BAL59703.1"/>
    <property type="molecule type" value="Genomic_DNA"/>
</dbReference>
<dbReference type="SUPFAM" id="SSF48498">
    <property type="entry name" value="Tetracyclin repressor-like, C-terminal domain"/>
    <property type="match status" value="1"/>
</dbReference>
<dbReference type="PRINTS" id="PR00455">
    <property type="entry name" value="HTHTETR"/>
</dbReference>
<dbReference type="PANTHER" id="PTHR30055">
    <property type="entry name" value="HTH-TYPE TRANSCRIPTIONAL REGULATOR RUTR"/>
    <property type="match status" value="1"/>
</dbReference>
<dbReference type="PROSITE" id="PS50977">
    <property type="entry name" value="HTH_TETR_2"/>
    <property type="match status" value="1"/>
</dbReference>
<reference evidence="6" key="1">
    <citation type="journal article" date="2005" name="Environ. Microbiol.">
        <title>Genetic and functional properties of uncultivated thermophilic crenarchaeotes from a subsurface gold mine as revealed by analysis of genome fragments.</title>
        <authorList>
            <person name="Nunoura T."/>
            <person name="Hirayama H."/>
            <person name="Takami H."/>
            <person name="Oida H."/>
            <person name="Nishi S."/>
            <person name="Shimamura S."/>
            <person name="Suzuki Y."/>
            <person name="Inagaki F."/>
            <person name="Takai K."/>
            <person name="Nealson K.H."/>
            <person name="Horikoshi K."/>
        </authorList>
    </citation>
    <scope>NUCLEOTIDE SEQUENCE</scope>
</reference>
<reference evidence="6" key="2">
    <citation type="journal article" date="2012" name="PLoS ONE">
        <title>A Deeply Branching Thermophilic Bacterium with an Ancient Acetyl-CoA Pathway Dominates a Subsurface Ecosystem.</title>
        <authorList>
            <person name="Takami H."/>
            <person name="Noguchi H."/>
            <person name="Takaki Y."/>
            <person name="Uchiyama I."/>
            <person name="Toyoda A."/>
            <person name="Nishi S."/>
            <person name="Chee G.-J."/>
            <person name="Arai W."/>
            <person name="Nunoura T."/>
            <person name="Itoh T."/>
            <person name="Hattori M."/>
            <person name="Takai K."/>
        </authorList>
    </citation>
    <scope>NUCLEOTIDE SEQUENCE</scope>
</reference>
<dbReference type="GO" id="GO:0000976">
    <property type="term" value="F:transcription cis-regulatory region binding"/>
    <property type="evidence" value="ECO:0007669"/>
    <property type="project" value="TreeGrafter"/>
</dbReference>
<dbReference type="PROSITE" id="PS01081">
    <property type="entry name" value="HTH_TETR_1"/>
    <property type="match status" value="1"/>
</dbReference>
<evidence type="ECO:0000256" key="3">
    <source>
        <dbReference type="ARBA" id="ARBA00023163"/>
    </source>
</evidence>
<dbReference type="Pfam" id="PF17932">
    <property type="entry name" value="TetR_C_24"/>
    <property type="match status" value="1"/>
</dbReference>
<evidence type="ECO:0000256" key="4">
    <source>
        <dbReference type="PROSITE-ProRule" id="PRU00335"/>
    </source>
</evidence>
<dbReference type="Gene3D" id="1.10.10.60">
    <property type="entry name" value="Homeodomain-like"/>
    <property type="match status" value="1"/>
</dbReference>
<proteinExistence type="predicted"/>
<dbReference type="FunFam" id="1.10.10.60:FF:000141">
    <property type="entry name" value="TetR family transcriptional regulator"/>
    <property type="match status" value="1"/>
</dbReference>
<dbReference type="Gene3D" id="1.10.357.10">
    <property type="entry name" value="Tetracycline Repressor, domain 2"/>
    <property type="match status" value="1"/>
</dbReference>